<keyword evidence="2" id="KW-1003">Cell membrane</keyword>
<evidence type="ECO:0000256" key="4">
    <source>
        <dbReference type="ARBA" id="ARBA00022801"/>
    </source>
</evidence>
<organism evidence="9 10">
    <name type="scientific">Gordonia rhizosphera NBRC 16068</name>
    <dbReference type="NCBI Taxonomy" id="1108045"/>
    <lineage>
        <taxon>Bacteria</taxon>
        <taxon>Bacillati</taxon>
        <taxon>Actinomycetota</taxon>
        <taxon>Actinomycetes</taxon>
        <taxon>Mycobacteriales</taxon>
        <taxon>Gordoniaceae</taxon>
        <taxon>Gordonia</taxon>
    </lineage>
</organism>
<dbReference type="Gene3D" id="1.20.144.10">
    <property type="entry name" value="Phosphatidic acid phosphatase type 2/haloperoxidase"/>
    <property type="match status" value="1"/>
</dbReference>
<dbReference type="Pfam" id="PF01569">
    <property type="entry name" value="PAP2"/>
    <property type="match status" value="1"/>
</dbReference>
<evidence type="ECO:0000256" key="3">
    <source>
        <dbReference type="ARBA" id="ARBA00022692"/>
    </source>
</evidence>
<protein>
    <recommendedName>
        <fullName evidence="8">Phosphatidic acid phosphatase type 2/haloperoxidase domain-containing protein</fullName>
    </recommendedName>
</protein>
<feature type="transmembrane region" description="Helical" evidence="7">
    <location>
        <begin position="153"/>
        <end position="174"/>
    </location>
</feature>
<keyword evidence="5 7" id="KW-1133">Transmembrane helix</keyword>
<dbReference type="SUPFAM" id="SSF48317">
    <property type="entry name" value="Acid phosphatase/Vanadium-dependent haloperoxidase"/>
    <property type="match status" value="1"/>
</dbReference>
<feature type="transmembrane region" description="Helical" evidence="7">
    <location>
        <begin position="55"/>
        <end position="75"/>
    </location>
</feature>
<dbReference type="EMBL" id="BAHC01000180">
    <property type="protein sequence ID" value="GAB92479.1"/>
    <property type="molecule type" value="Genomic_DNA"/>
</dbReference>
<evidence type="ECO:0000313" key="9">
    <source>
        <dbReference type="EMBL" id="GAB92479.1"/>
    </source>
</evidence>
<keyword evidence="4" id="KW-0378">Hydrolase</keyword>
<reference evidence="9 10" key="1">
    <citation type="submission" date="2012-08" db="EMBL/GenBank/DDBJ databases">
        <title>Whole genome shotgun sequence of Gordonia rhizosphera NBRC 16068.</title>
        <authorList>
            <person name="Takarada H."/>
            <person name="Isaki S."/>
            <person name="Hosoyama A."/>
            <person name="Tsuchikane K."/>
            <person name="Katsumata H."/>
            <person name="Baba S."/>
            <person name="Ohji S."/>
            <person name="Yamazaki S."/>
            <person name="Fujita N."/>
        </authorList>
    </citation>
    <scope>NUCLEOTIDE SEQUENCE [LARGE SCALE GENOMIC DNA]</scope>
    <source>
        <strain evidence="9 10">NBRC 16068</strain>
    </source>
</reference>
<evidence type="ECO:0000313" key="10">
    <source>
        <dbReference type="Proteomes" id="UP000008363"/>
    </source>
</evidence>
<dbReference type="STRING" id="1108045.GORHZ_180_00390"/>
<proteinExistence type="predicted"/>
<dbReference type="PANTHER" id="PTHR14969:SF62">
    <property type="entry name" value="DECAPRENYLPHOSPHORYL-5-PHOSPHORIBOSE PHOSPHATASE RV3807C-RELATED"/>
    <property type="match status" value="1"/>
</dbReference>
<feature type="transmembrane region" description="Helical" evidence="7">
    <location>
        <begin position="123"/>
        <end position="146"/>
    </location>
</feature>
<dbReference type="Proteomes" id="UP000008363">
    <property type="component" value="Unassembled WGS sequence"/>
</dbReference>
<dbReference type="GO" id="GO:0005886">
    <property type="term" value="C:plasma membrane"/>
    <property type="evidence" value="ECO:0007669"/>
    <property type="project" value="UniProtKB-SubCell"/>
</dbReference>
<dbReference type="PANTHER" id="PTHR14969">
    <property type="entry name" value="SPHINGOSINE-1-PHOSPHATE PHOSPHOHYDROLASE"/>
    <property type="match status" value="1"/>
</dbReference>
<evidence type="ECO:0000256" key="6">
    <source>
        <dbReference type="ARBA" id="ARBA00023136"/>
    </source>
</evidence>
<feature type="transmembrane region" description="Helical" evidence="7">
    <location>
        <begin position="180"/>
        <end position="205"/>
    </location>
</feature>
<feature type="transmembrane region" description="Helical" evidence="7">
    <location>
        <begin position="82"/>
        <end position="103"/>
    </location>
</feature>
<dbReference type="CDD" id="cd03392">
    <property type="entry name" value="PAP2_like_2"/>
    <property type="match status" value="1"/>
</dbReference>
<comment type="caution">
    <text evidence="9">The sequence shown here is derived from an EMBL/GenBank/DDBJ whole genome shotgun (WGS) entry which is preliminary data.</text>
</comment>
<accession>K6X0Z7</accession>
<sequence>MRRLAAVLLLALVGIVGVFVAFHSGPFGVDQAVMNWMVAHRSASSMSVISLISDAFGPVMVVMWTVAIAAVLVMRDRNVGRAAAVLAGVACAGVVTEVAKVLVARPRPPMQYHLATAEMTYSYPSGHVTGTCALALMTAVVATSAASRRVRTIAIASAVLIGAAAAFTRLYLGVHWFSDVLAAFAVAAVAALVVPGLVDAVLVTLRERLPDRLPEWIDTNRPRTATVHPTRVH</sequence>
<keyword evidence="10" id="KW-1185">Reference proteome</keyword>
<dbReference type="eggNOG" id="COG0671">
    <property type="taxonomic scope" value="Bacteria"/>
</dbReference>
<dbReference type="InterPro" id="IPR036938">
    <property type="entry name" value="PAP2/HPO_sf"/>
</dbReference>
<dbReference type="AlphaFoldDB" id="K6X0Z7"/>
<feature type="domain" description="Phosphatidic acid phosphatase type 2/haloperoxidase" evidence="8">
    <location>
        <begin position="79"/>
        <end position="195"/>
    </location>
</feature>
<keyword evidence="6 7" id="KW-0472">Membrane</keyword>
<comment type="subcellular location">
    <subcellularLocation>
        <location evidence="1">Cell membrane</location>
        <topology evidence="1">Multi-pass membrane protein</topology>
    </subcellularLocation>
</comment>
<dbReference type="InterPro" id="IPR000326">
    <property type="entry name" value="PAP2/HPO"/>
</dbReference>
<keyword evidence="3 7" id="KW-0812">Transmembrane</keyword>
<evidence type="ECO:0000259" key="8">
    <source>
        <dbReference type="SMART" id="SM00014"/>
    </source>
</evidence>
<dbReference type="GO" id="GO:0016787">
    <property type="term" value="F:hydrolase activity"/>
    <property type="evidence" value="ECO:0007669"/>
    <property type="project" value="UniProtKB-KW"/>
</dbReference>
<evidence type="ECO:0000256" key="2">
    <source>
        <dbReference type="ARBA" id="ARBA00022475"/>
    </source>
</evidence>
<evidence type="ECO:0000256" key="5">
    <source>
        <dbReference type="ARBA" id="ARBA00022989"/>
    </source>
</evidence>
<evidence type="ECO:0000256" key="1">
    <source>
        <dbReference type="ARBA" id="ARBA00004651"/>
    </source>
</evidence>
<gene>
    <name evidence="9" type="ORF">GORHZ_180_00390</name>
</gene>
<dbReference type="SMART" id="SM00014">
    <property type="entry name" value="acidPPc"/>
    <property type="match status" value="1"/>
</dbReference>
<evidence type="ECO:0000256" key="7">
    <source>
        <dbReference type="SAM" id="Phobius"/>
    </source>
</evidence>
<name>K6X0Z7_9ACTN</name>